<dbReference type="InterPro" id="IPR016181">
    <property type="entry name" value="Acyl_CoA_acyltransferase"/>
</dbReference>
<dbReference type="Proteomes" id="UP000037843">
    <property type="component" value="Unassembled WGS sequence"/>
</dbReference>
<evidence type="ECO:0008006" key="5">
    <source>
        <dbReference type="Google" id="ProtNLM"/>
    </source>
</evidence>
<dbReference type="AlphaFoldDB" id="A0A7V8LN33"/>
<organism evidence="1 3">
    <name type="scientific">Mycobacteroides immunogenum</name>
    <dbReference type="NCBI Taxonomy" id="83262"/>
    <lineage>
        <taxon>Bacteria</taxon>
        <taxon>Bacillati</taxon>
        <taxon>Actinomycetota</taxon>
        <taxon>Actinomycetes</taxon>
        <taxon>Mycobacteriales</taxon>
        <taxon>Mycobacteriaceae</taxon>
        <taxon>Mycobacteroides</taxon>
    </lineage>
</organism>
<evidence type="ECO:0000313" key="4">
    <source>
        <dbReference type="Proteomes" id="UP000037962"/>
    </source>
</evidence>
<dbReference type="PANTHER" id="PTHR41700">
    <property type="entry name" value="GCN5-RELATED N-ACETYLTRANSFERASE"/>
    <property type="match status" value="1"/>
</dbReference>
<comment type="caution">
    <text evidence="1">The sequence shown here is derived from an EMBL/GenBank/DDBJ whole genome shotgun (WGS) entry which is preliminary data.</text>
</comment>
<proteinExistence type="predicted"/>
<reference evidence="3 4" key="1">
    <citation type="submission" date="2015-09" db="EMBL/GenBank/DDBJ databases">
        <title>Genome Sequences of Mycobacterium immunogenum Isolates, Recuperated from a Chloraminated Drinking Water Distribution System Simulator Subjected to Episodes of Nitrification.</title>
        <authorList>
            <person name="Gomez-Alvarez V."/>
            <person name="Revetta R.P."/>
        </authorList>
    </citation>
    <scope>NUCLEOTIDE SEQUENCE [LARGE SCALE GENOMIC DNA]</scope>
    <source>
        <strain evidence="1 3">H008</strain>
        <strain evidence="2 4">H076</strain>
    </source>
</reference>
<dbReference type="Proteomes" id="UP000037962">
    <property type="component" value="Unassembled WGS sequence"/>
</dbReference>
<dbReference type="EMBL" id="LJFS01000025">
    <property type="protein sequence ID" value="KPG30830.1"/>
    <property type="molecule type" value="Genomic_DNA"/>
</dbReference>
<protein>
    <recommendedName>
        <fullName evidence="5">Chorismate synthase</fullName>
    </recommendedName>
</protein>
<dbReference type="EMBL" id="LJFO01000010">
    <property type="protein sequence ID" value="KPG08425.1"/>
    <property type="molecule type" value="Genomic_DNA"/>
</dbReference>
<dbReference type="PANTHER" id="PTHR41700:SF1">
    <property type="entry name" value="N-ACETYLTRANSFERASE DOMAIN-CONTAINING PROTEIN"/>
    <property type="match status" value="1"/>
</dbReference>
<gene>
    <name evidence="1" type="ORF">AN908_17805</name>
    <name evidence="2" type="ORF">AN912_18860</name>
</gene>
<sequence>MLESVWGRTNEGAPIPSDVMRSLVHAGGCITTARDRHRALVGAAVLAPAAEGAYSLIAATSPHQTSRGLGRALKLHQRAWSLARGWRRIEWTFDPLVSRNARFNLSRLGALATIYEQDFYGFMFDEINANDHSDRLAAVWSLDTTRAILAADGRPTPDSARPENATVLSLGPDNQPQLITDGIRRWCRVPEDIVAIRRQQPELAQQWRLTVRAIFVEAFAEGFTAVGFSRDGWYELDQIMKDAQ</sequence>
<evidence type="ECO:0000313" key="3">
    <source>
        <dbReference type="Proteomes" id="UP000037843"/>
    </source>
</evidence>
<dbReference type="InterPro" id="IPR038764">
    <property type="entry name" value="GNAT_N_AcTrfase_prd"/>
</dbReference>
<evidence type="ECO:0000313" key="1">
    <source>
        <dbReference type="EMBL" id="KPG08425.1"/>
    </source>
</evidence>
<name>A0A7V8LN33_9MYCO</name>
<dbReference type="SUPFAM" id="SSF55729">
    <property type="entry name" value="Acyl-CoA N-acyltransferases (Nat)"/>
    <property type="match status" value="1"/>
</dbReference>
<accession>A0A7V8LN33</accession>
<evidence type="ECO:0000313" key="2">
    <source>
        <dbReference type="EMBL" id="KPG30830.1"/>
    </source>
</evidence>
<keyword evidence="4" id="KW-1185">Reference proteome</keyword>